<evidence type="ECO:0000259" key="6">
    <source>
        <dbReference type="Pfam" id="PF00496"/>
    </source>
</evidence>
<comment type="caution">
    <text evidence="7">The sequence shown here is derived from an EMBL/GenBank/DDBJ whole genome shotgun (WGS) entry which is preliminary data.</text>
</comment>
<dbReference type="InterPro" id="IPR030678">
    <property type="entry name" value="Peptide/Ni-bd"/>
</dbReference>
<dbReference type="InterPro" id="IPR039424">
    <property type="entry name" value="SBP_5"/>
</dbReference>
<gene>
    <name evidence="7" type="ORF">EDM52_11910</name>
</gene>
<dbReference type="GO" id="GO:0015833">
    <property type="term" value="P:peptide transport"/>
    <property type="evidence" value="ECO:0007669"/>
    <property type="project" value="UniProtKB-KW"/>
</dbReference>
<comment type="subcellular location">
    <subcellularLocation>
        <location evidence="1">Cell envelope</location>
    </subcellularLocation>
</comment>
<organism evidence="7 8">
    <name type="scientific">Brevibacillus invocatus</name>
    <dbReference type="NCBI Taxonomy" id="173959"/>
    <lineage>
        <taxon>Bacteria</taxon>
        <taxon>Bacillati</taxon>
        <taxon>Bacillota</taxon>
        <taxon>Bacilli</taxon>
        <taxon>Bacillales</taxon>
        <taxon>Paenibacillaceae</taxon>
        <taxon>Brevibacillus</taxon>
    </lineage>
</organism>
<dbReference type="PANTHER" id="PTHR30290">
    <property type="entry name" value="PERIPLASMIC BINDING COMPONENT OF ABC TRANSPORTER"/>
    <property type="match status" value="1"/>
</dbReference>
<dbReference type="Pfam" id="PF00496">
    <property type="entry name" value="SBP_bac_5"/>
    <property type="match status" value="1"/>
</dbReference>
<keyword evidence="8" id="KW-1185">Reference proteome</keyword>
<feature type="domain" description="Solute-binding protein family 5" evidence="6">
    <location>
        <begin position="40"/>
        <end position="413"/>
    </location>
</feature>
<dbReference type="FunFam" id="3.10.105.10:FF:000001">
    <property type="entry name" value="Oligopeptide ABC transporter, oligopeptide-binding protein"/>
    <property type="match status" value="1"/>
</dbReference>
<evidence type="ECO:0000313" key="7">
    <source>
        <dbReference type="EMBL" id="RNB74419.1"/>
    </source>
</evidence>
<dbReference type="EMBL" id="RHHR01000015">
    <property type="protein sequence ID" value="RNB74419.1"/>
    <property type="molecule type" value="Genomic_DNA"/>
</dbReference>
<keyword evidence="5" id="KW-0653">Protein transport</keyword>
<dbReference type="InterPro" id="IPR000914">
    <property type="entry name" value="SBP_5_dom"/>
</dbReference>
<dbReference type="Proteomes" id="UP000282028">
    <property type="component" value="Unassembled WGS sequence"/>
</dbReference>
<dbReference type="Gene3D" id="3.90.76.10">
    <property type="entry name" value="Dipeptide-binding Protein, Domain 1"/>
    <property type="match status" value="1"/>
</dbReference>
<dbReference type="PIRSF" id="PIRSF002741">
    <property type="entry name" value="MppA"/>
    <property type="match status" value="1"/>
</dbReference>
<reference evidence="7 8" key="1">
    <citation type="submission" date="2018-10" db="EMBL/GenBank/DDBJ databases">
        <title>Phylogenomics of Brevibacillus.</title>
        <authorList>
            <person name="Dunlap C."/>
        </authorList>
    </citation>
    <scope>NUCLEOTIDE SEQUENCE [LARGE SCALE GENOMIC DNA]</scope>
    <source>
        <strain evidence="7 8">JCM 12215</strain>
    </source>
</reference>
<keyword evidence="3" id="KW-0813">Transport</keyword>
<evidence type="ECO:0000256" key="4">
    <source>
        <dbReference type="ARBA" id="ARBA00022729"/>
    </source>
</evidence>
<dbReference type="Gene3D" id="3.40.190.10">
    <property type="entry name" value="Periplasmic binding protein-like II"/>
    <property type="match status" value="1"/>
</dbReference>
<dbReference type="SUPFAM" id="SSF53850">
    <property type="entry name" value="Periplasmic binding protein-like II"/>
    <property type="match status" value="1"/>
</dbReference>
<dbReference type="PANTHER" id="PTHR30290:SF79">
    <property type="entry name" value="DIPEPTIDE-BINDING PROTEIN DPPE"/>
    <property type="match status" value="1"/>
</dbReference>
<evidence type="ECO:0000256" key="2">
    <source>
        <dbReference type="ARBA" id="ARBA00005695"/>
    </source>
</evidence>
<dbReference type="OrthoDB" id="9796817at2"/>
<sequence>MNLRLELPTADPAFAEDSTSVAVIRATFDGLTRMGKDGKPQLSVAEKVDVSKDQLTYTFHLRDSTWSNGDPVTAHDFEYAWKRVLNPQTTSINAYQMFYLKNGEKFNNGEATADEVGVKALDDKTLVVKLENPTPYFLELTAYFTYYPVNPKVIEANAKWSTEANTHVGNGPFKIEKWDHKIKLVLAKNDTYWDKNAVNLDRVDFSIIEDENTELFLFEKDELDWAGSPLSTLPIEAMPSLNKSGKMTTQTIAATYLYKFNTEQVPFNNVKIRKAFSYAINRQLIIDHIKQGNQEPALGFLPPSMSVNTGPYFQDNNVEVARQLLKEGIAELGLSKLPSVTLSFNSSPSHRVVAEAIQDQWNKAFGIEVKLENKDWKVFLEDQHLGNYQISRSGWMADFNDPITFLEIFRDKEVGNNDTGWENARYEALLRQSAKERDPQKRMQLLGQAEHILMDEMPIAPIFFYTNSWVKNERVKDVFIDGLGNLELKWADIVPQIQEYN</sequence>
<comment type="similarity">
    <text evidence="2">Belongs to the bacterial solute-binding protein 5 family.</text>
</comment>
<evidence type="ECO:0000256" key="1">
    <source>
        <dbReference type="ARBA" id="ARBA00004196"/>
    </source>
</evidence>
<evidence type="ECO:0000256" key="5">
    <source>
        <dbReference type="ARBA" id="ARBA00022856"/>
    </source>
</evidence>
<proteinExistence type="inferred from homology"/>
<evidence type="ECO:0000256" key="3">
    <source>
        <dbReference type="ARBA" id="ARBA00022448"/>
    </source>
</evidence>
<dbReference type="AlphaFoldDB" id="A0A3M8CFM5"/>
<dbReference type="FunFam" id="3.90.76.10:FF:000001">
    <property type="entry name" value="Oligopeptide ABC transporter substrate-binding protein"/>
    <property type="match status" value="1"/>
</dbReference>
<dbReference type="CDD" id="cd08504">
    <property type="entry name" value="PBP2_OppA"/>
    <property type="match status" value="1"/>
</dbReference>
<accession>A0A3M8CFM5</accession>
<dbReference type="GO" id="GO:0043190">
    <property type="term" value="C:ATP-binding cassette (ABC) transporter complex"/>
    <property type="evidence" value="ECO:0007669"/>
    <property type="project" value="InterPro"/>
</dbReference>
<protein>
    <submittedName>
        <fullName evidence="7">Peptide ABC transporter substrate-binding protein</fullName>
    </submittedName>
</protein>
<dbReference type="GO" id="GO:1904680">
    <property type="term" value="F:peptide transmembrane transporter activity"/>
    <property type="evidence" value="ECO:0007669"/>
    <property type="project" value="TreeGrafter"/>
</dbReference>
<evidence type="ECO:0000313" key="8">
    <source>
        <dbReference type="Proteomes" id="UP000282028"/>
    </source>
</evidence>
<dbReference type="Gene3D" id="3.10.105.10">
    <property type="entry name" value="Dipeptide-binding Protein, Domain 3"/>
    <property type="match status" value="1"/>
</dbReference>
<keyword evidence="4" id="KW-0732">Signal</keyword>
<name>A0A3M8CFM5_9BACL</name>
<keyword evidence="5" id="KW-0571">Peptide transport</keyword>
<dbReference type="GO" id="GO:0030288">
    <property type="term" value="C:outer membrane-bounded periplasmic space"/>
    <property type="evidence" value="ECO:0007669"/>
    <property type="project" value="UniProtKB-ARBA"/>
</dbReference>